<keyword evidence="3" id="KW-1185">Reference proteome</keyword>
<feature type="transmembrane region" description="Helical" evidence="1">
    <location>
        <begin position="47"/>
        <end position="67"/>
    </location>
</feature>
<proteinExistence type="predicted"/>
<keyword evidence="1" id="KW-0812">Transmembrane</keyword>
<reference evidence="2" key="2">
    <citation type="submission" date="2023-06" db="EMBL/GenBank/DDBJ databases">
        <authorList>
            <consortium name="Lawrence Berkeley National Laboratory"/>
            <person name="Haridas S."/>
            <person name="Hensen N."/>
            <person name="Bonometti L."/>
            <person name="Westerberg I."/>
            <person name="Brannstrom I.O."/>
            <person name="Guillou S."/>
            <person name="Cros-Aarteil S."/>
            <person name="Calhoun S."/>
            <person name="Kuo A."/>
            <person name="Mondo S."/>
            <person name="Pangilinan J."/>
            <person name="Riley R."/>
            <person name="Labutti K."/>
            <person name="Andreopoulos B."/>
            <person name="Lipzen A."/>
            <person name="Chen C."/>
            <person name="Yanf M."/>
            <person name="Daum C."/>
            <person name="Ng V."/>
            <person name="Clum A."/>
            <person name="Steindorff A."/>
            <person name="Ohm R."/>
            <person name="Martin F."/>
            <person name="Silar P."/>
            <person name="Natvig D."/>
            <person name="Lalanne C."/>
            <person name="Gautier V."/>
            <person name="Ament-Velasquez S.L."/>
            <person name="Kruys A."/>
            <person name="Hutchinson M.I."/>
            <person name="Powell A.J."/>
            <person name="Barry K."/>
            <person name="Miller A.N."/>
            <person name="Grigoriev I.V."/>
            <person name="Debuchy R."/>
            <person name="Gladieux P."/>
            <person name="Thoren M.H."/>
            <person name="Johannesson H."/>
        </authorList>
    </citation>
    <scope>NUCLEOTIDE SEQUENCE</scope>
    <source>
        <strain evidence="2">CBS 560.94</strain>
    </source>
</reference>
<accession>A0AAE0JEZ4</accession>
<dbReference type="Proteomes" id="UP001278500">
    <property type="component" value="Unassembled WGS sequence"/>
</dbReference>
<name>A0AAE0JEZ4_9PEZI</name>
<keyword evidence="1" id="KW-0472">Membrane</keyword>
<dbReference type="GeneID" id="87858782"/>
<organism evidence="2 3">
    <name type="scientific">Neurospora tetraspora</name>
    <dbReference type="NCBI Taxonomy" id="94610"/>
    <lineage>
        <taxon>Eukaryota</taxon>
        <taxon>Fungi</taxon>
        <taxon>Dikarya</taxon>
        <taxon>Ascomycota</taxon>
        <taxon>Pezizomycotina</taxon>
        <taxon>Sordariomycetes</taxon>
        <taxon>Sordariomycetidae</taxon>
        <taxon>Sordariales</taxon>
        <taxon>Sordariaceae</taxon>
        <taxon>Neurospora</taxon>
    </lineage>
</organism>
<evidence type="ECO:0000313" key="3">
    <source>
        <dbReference type="Proteomes" id="UP001278500"/>
    </source>
</evidence>
<dbReference type="AlphaFoldDB" id="A0AAE0JEZ4"/>
<dbReference type="RefSeq" id="XP_062681548.1">
    <property type="nucleotide sequence ID" value="XM_062821628.1"/>
</dbReference>
<comment type="caution">
    <text evidence="2">The sequence shown here is derived from an EMBL/GenBank/DDBJ whole genome shotgun (WGS) entry which is preliminary data.</text>
</comment>
<protein>
    <submittedName>
        <fullName evidence="2">Uncharacterized protein</fullName>
    </submittedName>
</protein>
<gene>
    <name evidence="2" type="ORF">B0H65DRAFT_189977</name>
</gene>
<evidence type="ECO:0000256" key="1">
    <source>
        <dbReference type="SAM" id="Phobius"/>
    </source>
</evidence>
<keyword evidence="1" id="KW-1133">Transmembrane helix</keyword>
<dbReference type="EMBL" id="JAUEPP010000004">
    <property type="protein sequence ID" value="KAK3344935.1"/>
    <property type="molecule type" value="Genomic_DNA"/>
</dbReference>
<sequence length="213" mass="23419">MEHDGGVGDTACTQKRSSPALSTRPARFCLQAALHDNQPNLFLNVSFFFFFSPSACLVPVSVPLLCFSRTHSVPDTKHCSGAPPQISVALRTRDLLVAIHLFRSSCHLFLHNRVLHLVVSIPDPQIQPRHISILCHPAIASEHTNTRHPGTKPSKERNPVLAQLPGCLRDRHAQLTLRIISPYFPPLLLASPASLERGVSDVPVLTHHLTTPS</sequence>
<reference evidence="2" key="1">
    <citation type="journal article" date="2023" name="Mol. Phylogenet. Evol.">
        <title>Genome-scale phylogeny and comparative genomics of the fungal order Sordariales.</title>
        <authorList>
            <person name="Hensen N."/>
            <person name="Bonometti L."/>
            <person name="Westerberg I."/>
            <person name="Brannstrom I.O."/>
            <person name="Guillou S."/>
            <person name="Cros-Aarteil S."/>
            <person name="Calhoun S."/>
            <person name="Haridas S."/>
            <person name="Kuo A."/>
            <person name="Mondo S."/>
            <person name="Pangilinan J."/>
            <person name="Riley R."/>
            <person name="LaButti K."/>
            <person name="Andreopoulos B."/>
            <person name="Lipzen A."/>
            <person name="Chen C."/>
            <person name="Yan M."/>
            <person name="Daum C."/>
            <person name="Ng V."/>
            <person name="Clum A."/>
            <person name="Steindorff A."/>
            <person name="Ohm R.A."/>
            <person name="Martin F."/>
            <person name="Silar P."/>
            <person name="Natvig D.O."/>
            <person name="Lalanne C."/>
            <person name="Gautier V."/>
            <person name="Ament-Velasquez S.L."/>
            <person name="Kruys A."/>
            <person name="Hutchinson M.I."/>
            <person name="Powell A.J."/>
            <person name="Barry K."/>
            <person name="Miller A.N."/>
            <person name="Grigoriev I.V."/>
            <person name="Debuchy R."/>
            <person name="Gladieux P."/>
            <person name="Hiltunen Thoren M."/>
            <person name="Johannesson H."/>
        </authorList>
    </citation>
    <scope>NUCLEOTIDE SEQUENCE</scope>
    <source>
        <strain evidence="2">CBS 560.94</strain>
    </source>
</reference>
<evidence type="ECO:0000313" key="2">
    <source>
        <dbReference type="EMBL" id="KAK3344935.1"/>
    </source>
</evidence>